<keyword evidence="6 11" id="KW-0472">Membrane</keyword>
<comment type="caution">
    <text evidence="14">The sequence shown here is derived from an EMBL/GenBank/DDBJ whole genome shotgun (WGS) entry which is preliminary data.</text>
</comment>
<keyword evidence="9" id="KW-0393">Immunoglobulin domain</keyword>
<keyword evidence="8" id="KW-0325">Glycoprotein</keyword>
<evidence type="ECO:0000256" key="4">
    <source>
        <dbReference type="ARBA" id="ARBA00022729"/>
    </source>
</evidence>
<keyword evidence="5 11" id="KW-1133">Transmembrane helix</keyword>
<dbReference type="InterPro" id="IPR013106">
    <property type="entry name" value="Ig_V-set"/>
</dbReference>
<dbReference type="PANTHER" id="PTHR13869:SF14">
    <property type="entry name" value="SODIUM CHANNEL SUBUNIT BETA-4"/>
    <property type="match status" value="1"/>
</dbReference>
<sequence>MYHMILLFVFLGGFLGPVDPGNSTLVQSLTSDKQRAQTNVQGNKNEHPSNLVIMLICVGVKLQSLPFAAEMRCVTALTVYTPSVVEVATGTDVKLRCTFNSSYPVSQESVKVTWYFAALNPAGPKEPVFHYSGMGFPPPGHFRDHVVWSGDVMKKDVSLTLLRVSPRFCGTYICQVHNTPEITGRVGEISLRVVNKTARMRRVSGIDIYTPGDVEAVNGTNVKLKCTFSSSQPVSTQSVIVSWNFRPINSATDESVFYYQEVPYPPKQGRFKGHAVWSGDIMRRDASITLHEVPPTFNGTYICQVRNRPDVHGSNGEINLSVVNKASFSQFSLLVLIVGIACGVILFLLGIFVAVRFYRKRRMESDIELQPRDREWKEPTVCSGRVPTAAALILQWRGRVEESSTWSAQALEMLVGKIPFLEAVNGSTVMLPCTYASCIGIENLYFNWQFNENGTMQKVCDSTIVSESDVPHVTIYRERVEFIGKNRANNISILLWNITFEDGGEYTCFGRNPKEKGKNHSAIFHLIVVDELRVVDKTLTIIIATCVGGAIAALMGFMLLKNLTLFILSKLEEKNKECLVTSSGIDNTENGLSGSKADTKPTPKKK</sequence>
<dbReference type="FunFam" id="2.60.40.10:FF:000193">
    <property type="entry name" value="Myelin protein zero-like 1 like"/>
    <property type="match status" value="1"/>
</dbReference>
<evidence type="ECO:0000259" key="13">
    <source>
        <dbReference type="PROSITE" id="PS50835"/>
    </source>
</evidence>
<dbReference type="GO" id="GO:0086002">
    <property type="term" value="P:cardiac muscle cell action potential involved in contraction"/>
    <property type="evidence" value="ECO:0007669"/>
    <property type="project" value="TreeGrafter"/>
</dbReference>
<feature type="domain" description="Ig-like" evidence="13">
    <location>
        <begin position="66"/>
        <end position="178"/>
    </location>
</feature>
<dbReference type="InterPro" id="IPR036179">
    <property type="entry name" value="Ig-like_dom_sf"/>
</dbReference>
<dbReference type="InterPro" id="IPR007110">
    <property type="entry name" value="Ig-like_dom"/>
</dbReference>
<feature type="signal peptide" evidence="12">
    <location>
        <begin position="1"/>
        <end position="20"/>
    </location>
</feature>
<evidence type="ECO:0000256" key="6">
    <source>
        <dbReference type="ARBA" id="ARBA00023136"/>
    </source>
</evidence>
<feature type="compositionally biased region" description="Basic and acidic residues" evidence="10">
    <location>
        <begin position="597"/>
        <end position="606"/>
    </location>
</feature>
<dbReference type="Gene3D" id="2.60.40.10">
    <property type="entry name" value="Immunoglobulins"/>
    <property type="match status" value="3"/>
</dbReference>
<reference evidence="14 15" key="1">
    <citation type="submission" date="2019-06" db="EMBL/GenBank/DDBJ databases">
        <title>Draft genomes of female and male turbot (Scophthalmus maximus).</title>
        <authorList>
            <person name="Xu H."/>
            <person name="Xu X.-W."/>
            <person name="Shao C."/>
            <person name="Chen S."/>
        </authorList>
    </citation>
    <scope>NUCLEOTIDE SEQUENCE [LARGE SCALE GENOMIC DNA]</scope>
    <source>
        <strain evidence="14">Ysfricsl-2016a</strain>
        <tissue evidence="14">Blood</tissue>
    </source>
</reference>
<proteinExistence type="inferred from homology"/>
<dbReference type="InterPro" id="IPR013783">
    <property type="entry name" value="Ig-like_fold"/>
</dbReference>
<feature type="region of interest" description="Disordered" evidence="10">
    <location>
        <begin position="586"/>
        <end position="606"/>
    </location>
</feature>
<protein>
    <recommendedName>
        <fullName evidence="13">Ig-like domain-containing protein</fullName>
    </recommendedName>
</protein>
<accession>A0A6A4SSP3</accession>
<comment type="similarity">
    <text evidence="2">Belongs to the myelin P0 protein family.</text>
</comment>
<dbReference type="PROSITE" id="PS50835">
    <property type="entry name" value="IG_LIKE"/>
    <property type="match status" value="3"/>
</dbReference>
<dbReference type="SUPFAM" id="SSF48726">
    <property type="entry name" value="Immunoglobulin"/>
    <property type="match status" value="3"/>
</dbReference>
<dbReference type="InterPro" id="IPR000920">
    <property type="entry name" value="Myelin_P0-rel"/>
</dbReference>
<dbReference type="AlphaFoldDB" id="A0A6A4SSP3"/>
<feature type="transmembrane region" description="Helical" evidence="11">
    <location>
        <begin position="539"/>
        <end position="560"/>
    </location>
</feature>
<feature type="domain" description="Ig-like" evidence="13">
    <location>
        <begin position="387"/>
        <end position="525"/>
    </location>
</feature>
<evidence type="ECO:0000256" key="8">
    <source>
        <dbReference type="ARBA" id="ARBA00023180"/>
    </source>
</evidence>
<evidence type="ECO:0000256" key="2">
    <source>
        <dbReference type="ARBA" id="ARBA00007180"/>
    </source>
</evidence>
<evidence type="ECO:0000313" key="14">
    <source>
        <dbReference type="EMBL" id="KAF0038216.1"/>
    </source>
</evidence>
<evidence type="ECO:0000256" key="7">
    <source>
        <dbReference type="ARBA" id="ARBA00023157"/>
    </source>
</evidence>
<keyword evidence="7" id="KW-1015">Disulfide bond</keyword>
<dbReference type="SMART" id="SM00409">
    <property type="entry name" value="IG"/>
    <property type="match status" value="3"/>
</dbReference>
<evidence type="ECO:0000256" key="3">
    <source>
        <dbReference type="ARBA" id="ARBA00022692"/>
    </source>
</evidence>
<evidence type="ECO:0000256" key="9">
    <source>
        <dbReference type="ARBA" id="ARBA00023319"/>
    </source>
</evidence>
<comment type="subcellular location">
    <subcellularLocation>
        <location evidence="1">Membrane</location>
        <topology evidence="1">Single-pass type I membrane protein</topology>
    </subcellularLocation>
</comment>
<dbReference type="GO" id="GO:0017080">
    <property type="term" value="F:sodium channel regulator activity"/>
    <property type="evidence" value="ECO:0007669"/>
    <property type="project" value="TreeGrafter"/>
</dbReference>
<dbReference type="Pfam" id="PF07686">
    <property type="entry name" value="V-set"/>
    <property type="match status" value="3"/>
</dbReference>
<evidence type="ECO:0000256" key="1">
    <source>
        <dbReference type="ARBA" id="ARBA00004479"/>
    </source>
</evidence>
<evidence type="ECO:0000256" key="11">
    <source>
        <dbReference type="SAM" id="Phobius"/>
    </source>
</evidence>
<dbReference type="GO" id="GO:0001518">
    <property type="term" value="C:voltage-gated sodium channel complex"/>
    <property type="evidence" value="ECO:0007669"/>
    <property type="project" value="TreeGrafter"/>
</dbReference>
<gene>
    <name evidence="14" type="ORF">F2P81_008700</name>
</gene>
<dbReference type="PRINTS" id="PR00213">
    <property type="entry name" value="MYELINP0"/>
</dbReference>
<dbReference type="GO" id="GO:0060307">
    <property type="term" value="P:regulation of ventricular cardiac muscle cell membrane repolarization"/>
    <property type="evidence" value="ECO:0007669"/>
    <property type="project" value="TreeGrafter"/>
</dbReference>
<dbReference type="Proteomes" id="UP000438429">
    <property type="component" value="Unassembled WGS sequence"/>
</dbReference>
<keyword evidence="4 12" id="KW-0732">Signal</keyword>
<organism evidence="14 15">
    <name type="scientific">Scophthalmus maximus</name>
    <name type="common">Turbot</name>
    <name type="synonym">Psetta maxima</name>
    <dbReference type="NCBI Taxonomy" id="52904"/>
    <lineage>
        <taxon>Eukaryota</taxon>
        <taxon>Metazoa</taxon>
        <taxon>Chordata</taxon>
        <taxon>Craniata</taxon>
        <taxon>Vertebrata</taxon>
        <taxon>Euteleostomi</taxon>
        <taxon>Actinopterygii</taxon>
        <taxon>Neopterygii</taxon>
        <taxon>Teleostei</taxon>
        <taxon>Neoteleostei</taxon>
        <taxon>Acanthomorphata</taxon>
        <taxon>Carangaria</taxon>
        <taxon>Pleuronectiformes</taxon>
        <taxon>Pleuronectoidei</taxon>
        <taxon>Scophthalmidae</taxon>
        <taxon>Scophthalmus</taxon>
    </lineage>
</organism>
<keyword evidence="3 11" id="KW-0812">Transmembrane</keyword>
<dbReference type="PANTHER" id="PTHR13869">
    <property type="entry name" value="MYELIN P0 RELATED"/>
    <property type="match status" value="1"/>
</dbReference>
<dbReference type="GO" id="GO:0044325">
    <property type="term" value="F:transmembrane transporter binding"/>
    <property type="evidence" value="ECO:0007669"/>
    <property type="project" value="TreeGrafter"/>
</dbReference>
<feature type="domain" description="Ig-like" evidence="13">
    <location>
        <begin position="180"/>
        <end position="321"/>
    </location>
</feature>
<evidence type="ECO:0000256" key="10">
    <source>
        <dbReference type="SAM" id="MobiDB-lite"/>
    </source>
</evidence>
<evidence type="ECO:0000313" key="15">
    <source>
        <dbReference type="Proteomes" id="UP000438429"/>
    </source>
</evidence>
<feature type="chain" id="PRO_5025607212" description="Ig-like domain-containing protein" evidence="12">
    <location>
        <begin position="21"/>
        <end position="606"/>
    </location>
</feature>
<dbReference type="InterPro" id="IPR003599">
    <property type="entry name" value="Ig_sub"/>
</dbReference>
<dbReference type="EMBL" id="VEVO01000008">
    <property type="protein sequence ID" value="KAF0038216.1"/>
    <property type="molecule type" value="Genomic_DNA"/>
</dbReference>
<dbReference type="SMART" id="SM00406">
    <property type="entry name" value="IGv"/>
    <property type="match status" value="3"/>
</dbReference>
<evidence type="ECO:0000256" key="12">
    <source>
        <dbReference type="SAM" id="SignalP"/>
    </source>
</evidence>
<evidence type="ECO:0000256" key="5">
    <source>
        <dbReference type="ARBA" id="ARBA00022989"/>
    </source>
</evidence>
<feature type="transmembrane region" description="Helical" evidence="11">
    <location>
        <begin position="331"/>
        <end position="355"/>
    </location>
</feature>
<name>A0A6A4SSP3_SCOMX</name>